<reference evidence="1 2" key="1">
    <citation type="journal article" date="2010" name="Stand. Genomic Sci.">
        <title>Complete genome sequence of Haliangium ochraceum type strain (SMP-2).</title>
        <authorList>
            <consortium name="US DOE Joint Genome Institute (JGI-PGF)"/>
            <person name="Ivanova N."/>
            <person name="Daum C."/>
            <person name="Lang E."/>
            <person name="Abt B."/>
            <person name="Kopitz M."/>
            <person name="Saunders E."/>
            <person name="Lapidus A."/>
            <person name="Lucas S."/>
            <person name="Glavina Del Rio T."/>
            <person name="Nolan M."/>
            <person name="Tice H."/>
            <person name="Copeland A."/>
            <person name="Cheng J.F."/>
            <person name="Chen F."/>
            <person name="Bruce D."/>
            <person name="Goodwin L."/>
            <person name="Pitluck S."/>
            <person name="Mavromatis K."/>
            <person name="Pati A."/>
            <person name="Mikhailova N."/>
            <person name="Chen A."/>
            <person name="Palaniappan K."/>
            <person name="Land M."/>
            <person name="Hauser L."/>
            <person name="Chang Y.J."/>
            <person name="Jeffries C.D."/>
            <person name="Detter J.C."/>
            <person name="Brettin T."/>
            <person name="Rohde M."/>
            <person name="Goker M."/>
            <person name="Bristow J."/>
            <person name="Markowitz V."/>
            <person name="Eisen J.A."/>
            <person name="Hugenholtz P."/>
            <person name="Kyrpides N.C."/>
            <person name="Klenk H.P."/>
        </authorList>
    </citation>
    <scope>NUCLEOTIDE SEQUENCE [LARGE SCALE GENOMIC DNA]</scope>
    <source>
        <strain evidence="2">DSM 14365 / CIP 107738 / JCM 11303 / AJ 13395 / SMP-2</strain>
    </source>
</reference>
<dbReference type="STRING" id="502025.Hoch_5684"/>
<organism evidence="1 2">
    <name type="scientific">Haliangium ochraceum (strain DSM 14365 / JCM 11303 / SMP-2)</name>
    <dbReference type="NCBI Taxonomy" id="502025"/>
    <lineage>
        <taxon>Bacteria</taxon>
        <taxon>Pseudomonadati</taxon>
        <taxon>Myxococcota</taxon>
        <taxon>Polyangia</taxon>
        <taxon>Haliangiales</taxon>
        <taxon>Kofleriaceae</taxon>
        <taxon>Haliangium</taxon>
    </lineage>
</organism>
<dbReference type="Proteomes" id="UP000001880">
    <property type="component" value="Chromosome"/>
</dbReference>
<keyword evidence="2" id="KW-1185">Reference proteome</keyword>
<dbReference type="eggNOG" id="COG1940">
    <property type="taxonomic scope" value="Bacteria"/>
</dbReference>
<dbReference type="KEGG" id="hoh:Hoch_5684"/>
<dbReference type="AlphaFoldDB" id="D0LGD6"/>
<dbReference type="HOGENOM" id="CLU_976000_0_0_7"/>
<dbReference type="RefSeq" id="WP_012830753.1">
    <property type="nucleotide sequence ID" value="NC_013440.1"/>
</dbReference>
<gene>
    <name evidence="1" type="ordered locus">Hoch_5684</name>
</gene>
<name>D0LGD6_HALO1</name>
<protein>
    <submittedName>
        <fullName evidence="1">Uncharacterized protein</fullName>
    </submittedName>
</protein>
<proteinExistence type="predicted"/>
<evidence type="ECO:0000313" key="1">
    <source>
        <dbReference type="EMBL" id="ACY18161.1"/>
    </source>
</evidence>
<accession>D0LGD6</accession>
<dbReference type="EMBL" id="CP001804">
    <property type="protein sequence ID" value="ACY18161.1"/>
    <property type="molecule type" value="Genomic_DNA"/>
</dbReference>
<evidence type="ECO:0000313" key="2">
    <source>
        <dbReference type="Proteomes" id="UP000001880"/>
    </source>
</evidence>
<sequence length="309" mass="31381">MSLALPPVVPLEIWDRAVFGQPLQAWRFRESFPHALAALVRELRALPLASWPLAGGFRSQPEPGRAPAGAWPFDERAGVEHVYLMGGGASEALRAALAPVLPCTLSPEPMFAAAREGARQAGACADLGQTAIKLALRASAAAERLAADASIDIVRTSDYLSWRSARDFTRAPVRDDVHADDYARARASTAAFLGAAVAPLMPAAGETGSLVLALPSELGAAGEPYGCSYCWDSPDRALLADIAAAAGGAAAAFVPVNDAVLAAAAAARDPALPRAGAVLVLTIGFGVGGALLAAPTDAASASAAAASSP</sequence>